<proteinExistence type="predicted"/>
<organism evidence="5 6">
    <name type="scientific">Nocardioides baekrokdamisoli</name>
    <dbReference type="NCBI Taxonomy" id="1804624"/>
    <lineage>
        <taxon>Bacteria</taxon>
        <taxon>Bacillati</taxon>
        <taxon>Actinomycetota</taxon>
        <taxon>Actinomycetes</taxon>
        <taxon>Propionibacteriales</taxon>
        <taxon>Nocardioidaceae</taxon>
        <taxon>Nocardioides</taxon>
    </lineage>
</organism>
<gene>
    <name evidence="5" type="ORF">Back2_10980</name>
</gene>
<evidence type="ECO:0000256" key="2">
    <source>
        <dbReference type="SAM" id="Phobius"/>
    </source>
</evidence>
<dbReference type="KEGG" id="nbe:Back2_10980"/>
<dbReference type="Gene3D" id="3.40.50.720">
    <property type="entry name" value="NAD(P)-binding Rossmann-like Domain"/>
    <property type="match status" value="2"/>
</dbReference>
<dbReference type="OrthoDB" id="9781411at2"/>
<keyword evidence="6" id="KW-1185">Reference proteome</keyword>
<dbReference type="InterPro" id="IPR006037">
    <property type="entry name" value="RCK_C"/>
</dbReference>
<dbReference type="SUPFAM" id="SSF81324">
    <property type="entry name" value="Voltage-gated potassium channels"/>
    <property type="match status" value="1"/>
</dbReference>
<dbReference type="Gene3D" id="1.10.287.70">
    <property type="match status" value="1"/>
</dbReference>
<dbReference type="RefSeq" id="WP_125567482.1">
    <property type="nucleotide sequence ID" value="NZ_AP019307.1"/>
</dbReference>
<protein>
    <recommendedName>
        <fullName evidence="7">Potassium transporter TrkA</fullName>
    </recommendedName>
</protein>
<dbReference type="InterPro" id="IPR036721">
    <property type="entry name" value="RCK_C_sf"/>
</dbReference>
<evidence type="ECO:0008006" key="7">
    <source>
        <dbReference type="Google" id="ProtNLM"/>
    </source>
</evidence>
<dbReference type="InterPro" id="IPR050721">
    <property type="entry name" value="Trk_Ktr_HKT_K-transport"/>
</dbReference>
<dbReference type="PROSITE" id="PS51201">
    <property type="entry name" value="RCK_N"/>
    <property type="match status" value="2"/>
</dbReference>
<dbReference type="GO" id="GO:0008324">
    <property type="term" value="F:monoatomic cation transmembrane transporter activity"/>
    <property type="evidence" value="ECO:0007669"/>
    <property type="project" value="InterPro"/>
</dbReference>
<name>A0A3G9IT59_9ACTN</name>
<dbReference type="GO" id="GO:0006813">
    <property type="term" value="P:potassium ion transport"/>
    <property type="evidence" value="ECO:0007669"/>
    <property type="project" value="InterPro"/>
</dbReference>
<dbReference type="InterPro" id="IPR003148">
    <property type="entry name" value="RCK_N"/>
</dbReference>
<dbReference type="GO" id="GO:0005886">
    <property type="term" value="C:plasma membrane"/>
    <property type="evidence" value="ECO:0007669"/>
    <property type="project" value="UniProtKB-SubCell"/>
</dbReference>
<evidence type="ECO:0000313" key="5">
    <source>
        <dbReference type="EMBL" id="BBH16811.1"/>
    </source>
</evidence>
<keyword evidence="2" id="KW-1133">Transmembrane helix</keyword>
<dbReference type="PROSITE" id="PS51202">
    <property type="entry name" value="RCK_C"/>
    <property type="match status" value="1"/>
</dbReference>
<reference evidence="5 6" key="1">
    <citation type="submission" date="2018-11" db="EMBL/GenBank/DDBJ databases">
        <title>Complete genome sequence of Nocardioides baekrokdamisoli strain KCTC 39748.</title>
        <authorList>
            <person name="Kang S.W."/>
            <person name="Lee K.C."/>
            <person name="Kim K.K."/>
            <person name="Kim J.S."/>
            <person name="Kim D.S."/>
            <person name="Ko S.H."/>
            <person name="Yang S.H."/>
            <person name="Shin Y.K."/>
            <person name="Lee J.S."/>
        </authorList>
    </citation>
    <scope>NUCLEOTIDE SEQUENCE [LARGE SCALE GENOMIC DNA]</scope>
    <source>
        <strain evidence="5 6">KCTC 39748</strain>
    </source>
</reference>
<dbReference type="Pfam" id="PF07885">
    <property type="entry name" value="Ion_trans_2"/>
    <property type="match status" value="1"/>
</dbReference>
<sequence length="578" mass="61579">MTAGDDPRNWAGHVIVCGLDDDGVRVVEQLDAAGARVVVVDESPAPATPRELEALGIPLIKADPRLPETLESAGARRASAIVCIGSDDLLTLATALLAHELHPGIRVVVQVHNASVGRALGAINASVLDVARLASASIIEAALGHGVRQLQLGPNAFAVANAKVRRDGSLRSLYGDLAPLAIMRPDGTTELSPGRDTEVSVGERVVMIGSPAGIEGAGLGQRKRHISVVESRDARRSLVRDVVAGVDRPVRYALTALMGLVLISVAVLRLGYHDGRGHMSILDALYFTVETIGTVGFGDFYFRDQPEWLRIWAIGLMIVGAILATVFFAMLTNMLVTRRLAETLGRRRITGLVDHVIVIGAGSVGVAVVDSLVERGKDVVVIDADDSNRYLGHLRDKKVPVVIADATQPETLSDAGLDRARGVAVLTSDDLANIETGLAIRDMLGERWAKVPVVLRLFEPRLMKTVTTSFGFGFVRSPAALAAPWFVGAAFGLHVIDTFYVADRPMLVARMTVSKDGLAGRAMGDLSAQIRVVALLRADGASDLAPRRDTRFEAGDTAYLVGPYEELLQLLRGDALAT</sequence>
<dbReference type="Proteomes" id="UP000271573">
    <property type="component" value="Chromosome"/>
</dbReference>
<evidence type="ECO:0000313" key="6">
    <source>
        <dbReference type="Proteomes" id="UP000271573"/>
    </source>
</evidence>
<dbReference type="InterPro" id="IPR036291">
    <property type="entry name" value="NAD(P)-bd_dom_sf"/>
</dbReference>
<feature type="domain" description="RCK N-terminal" evidence="3">
    <location>
        <begin position="353"/>
        <end position="484"/>
    </location>
</feature>
<feature type="transmembrane region" description="Helical" evidence="2">
    <location>
        <begin position="482"/>
        <end position="502"/>
    </location>
</feature>
<feature type="transmembrane region" description="Helical" evidence="2">
    <location>
        <begin position="252"/>
        <end position="272"/>
    </location>
</feature>
<evidence type="ECO:0000256" key="1">
    <source>
        <dbReference type="ARBA" id="ARBA00004651"/>
    </source>
</evidence>
<accession>A0A3G9IT59</accession>
<evidence type="ECO:0000259" key="4">
    <source>
        <dbReference type="PROSITE" id="PS51202"/>
    </source>
</evidence>
<keyword evidence="2" id="KW-0472">Membrane</keyword>
<dbReference type="AlphaFoldDB" id="A0A3G9IT59"/>
<comment type="subcellular location">
    <subcellularLocation>
        <location evidence="1">Cell membrane</location>
        <topology evidence="1">Multi-pass membrane protein</topology>
    </subcellularLocation>
</comment>
<dbReference type="PANTHER" id="PTHR43833:SF11">
    <property type="entry name" value="VOLTAGE-GATED POTASSIUM CHANNEL KCH"/>
    <property type="match status" value="1"/>
</dbReference>
<feature type="domain" description="RCK C-terminal" evidence="4">
    <location>
        <begin position="496"/>
        <end position="576"/>
    </location>
</feature>
<dbReference type="SUPFAM" id="SSF116726">
    <property type="entry name" value="TrkA C-terminal domain-like"/>
    <property type="match status" value="1"/>
</dbReference>
<keyword evidence="2" id="KW-0812">Transmembrane</keyword>
<feature type="transmembrane region" description="Helical" evidence="2">
    <location>
        <begin position="308"/>
        <end position="331"/>
    </location>
</feature>
<evidence type="ECO:0000259" key="3">
    <source>
        <dbReference type="PROSITE" id="PS51201"/>
    </source>
</evidence>
<dbReference type="PANTHER" id="PTHR43833">
    <property type="entry name" value="POTASSIUM CHANNEL PROTEIN 2-RELATED-RELATED"/>
    <property type="match status" value="1"/>
</dbReference>
<dbReference type="Pfam" id="PF02254">
    <property type="entry name" value="TrkA_N"/>
    <property type="match status" value="2"/>
</dbReference>
<dbReference type="EMBL" id="AP019307">
    <property type="protein sequence ID" value="BBH16811.1"/>
    <property type="molecule type" value="Genomic_DNA"/>
</dbReference>
<dbReference type="SUPFAM" id="SSF51735">
    <property type="entry name" value="NAD(P)-binding Rossmann-fold domains"/>
    <property type="match status" value="2"/>
</dbReference>
<dbReference type="InterPro" id="IPR013099">
    <property type="entry name" value="K_chnl_dom"/>
</dbReference>
<feature type="domain" description="RCK N-terminal" evidence="3">
    <location>
        <begin position="11"/>
        <end position="127"/>
    </location>
</feature>
<feature type="transmembrane region" description="Helical" evidence="2">
    <location>
        <begin position="352"/>
        <end position="369"/>
    </location>
</feature>